<evidence type="ECO:0000313" key="2">
    <source>
        <dbReference type="Proteomes" id="UP000814128"/>
    </source>
</evidence>
<protein>
    <submittedName>
        <fullName evidence="1">Uncharacterized protein</fullName>
    </submittedName>
</protein>
<reference evidence="1" key="1">
    <citation type="submission" date="2021-02" db="EMBL/GenBank/DDBJ databases">
        <authorList>
            <consortium name="DOE Joint Genome Institute"/>
            <person name="Ahrendt S."/>
            <person name="Looney B.P."/>
            <person name="Miyauchi S."/>
            <person name="Morin E."/>
            <person name="Drula E."/>
            <person name="Courty P.E."/>
            <person name="Chicoki N."/>
            <person name="Fauchery L."/>
            <person name="Kohler A."/>
            <person name="Kuo A."/>
            <person name="Labutti K."/>
            <person name="Pangilinan J."/>
            <person name="Lipzen A."/>
            <person name="Riley R."/>
            <person name="Andreopoulos W."/>
            <person name="He G."/>
            <person name="Johnson J."/>
            <person name="Barry K.W."/>
            <person name="Grigoriev I.V."/>
            <person name="Nagy L."/>
            <person name="Hibbett D."/>
            <person name="Henrissat B."/>
            <person name="Matheny P.B."/>
            <person name="Labbe J."/>
            <person name="Martin F."/>
        </authorList>
    </citation>
    <scope>NUCLEOTIDE SEQUENCE</scope>
    <source>
        <strain evidence="1">EC-137</strain>
    </source>
</reference>
<reference evidence="1" key="2">
    <citation type="journal article" date="2022" name="New Phytol.">
        <title>Evolutionary transition to the ectomycorrhizal habit in the genomes of a hyperdiverse lineage of mushroom-forming fungi.</title>
        <authorList>
            <person name="Looney B."/>
            <person name="Miyauchi S."/>
            <person name="Morin E."/>
            <person name="Drula E."/>
            <person name="Courty P.E."/>
            <person name="Kohler A."/>
            <person name="Kuo A."/>
            <person name="LaButti K."/>
            <person name="Pangilinan J."/>
            <person name="Lipzen A."/>
            <person name="Riley R."/>
            <person name="Andreopoulos W."/>
            <person name="He G."/>
            <person name="Johnson J."/>
            <person name="Nolan M."/>
            <person name="Tritt A."/>
            <person name="Barry K.W."/>
            <person name="Grigoriev I.V."/>
            <person name="Nagy L.G."/>
            <person name="Hibbett D."/>
            <person name="Henrissat B."/>
            <person name="Matheny P.B."/>
            <person name="Labbe J."/>
            <person name="Martin F.M."/>
        </authorList>
    </citation>
    <scope>NUCLEOTIDE SEQUENCE</scope>
    <source>
        <strain evidence="1">EC-137</strain>
    </source>
</reference>
<gene>
    <name evidence="1" type="ORF">K488DRAFT_89876</name>
</gene>
<evidence type="ECO:0000313" key="1">
    <source>
        <dbReference type="EMBL" id="KAI0028290.1"/>
    </source>
</evidence>
<organism evidence="1 2">
    <name type="scientific">Vararia minispora EC-137</name>
    <dbReference type="NCBI Taxonomy" id="1314806"/>
    <lineage>
        <taxon>Eukaryota</taxon>
        <taxon>Fungi</taxon>
        <taxon>Dikarya</taxon>
        <taxon>Basidiomycota</taxon>
        <taxon>Agaricomycotina</taxon>
        <taxon>Agaricomycetes</taxon>
        <taxon>Russulales</taxon>
        <taxon>Lachnocladiaceae</taxon>
        <taxon>Vararia</taxon>
    </lineage>
</organism>
<name>A0ACB8Q9E5_9AGAM</name>
<sequence>MLFGPEWMRPKHPARQQNPPSPPPSGNPSVPTASSYSSLVAPAQSTAQENPDPSNPFLYSKDEMLRIYKEGGGRGGLGLEVERWEGVVREVSNEPAAFKEWSESERKLFSGSLNSEIRRRQSSDYLSPLTPTGDRPKLNGSGVASPMRERFNLIARRRDSSVDQPSTAAPRKLSLNATQSTFGPARDAGMQSPRGRGPLTPGGIDGVLSSGDTWMSRRRASEAGRGAAAALRGDVDGPDGGGSKIKEEDENEGSASSNWRAGARERGEAEGGEGKKTGTDCVGSADQSIASIASDMTSLALKDEGVGDTGVAATTNSGPAAPSAPASTAPAHPPGLPTDVAAIEWTYLDPQGQVQGPFRADLMQTWSNQGYFTPDLLVKRASIDFDWTHVGVLMQRLGTENIFITSFDPVASTPPGLQQTPELPPDTPGRDTPGFGVPYQPIPTRTSQISALEPYYGTNSPASQSPASSFGAARFGNGTPDPSPFGSRLGGHMADSPVGPRGGFTQDPYSGRRQTALSEQSYNDPQFDPSYGRNPYNNFVAVWMASTDGYGFGAQAQGYPNQMPWGTAVGQNGLTGIRTSALDPFSPHVHDQGFANASPLSRQPVSQDGFGQRDFSRIVPGTGNVQSSSPFDANQQYTQSPSLGYLSTAAPGSNIASLNRVASGSGASTSFIGGSSASWTTADQQSAPKRTGSLPFDHSVFPTSRNTVSLIDRDTMPPPQPWSQPQQTAVKTPAAVEGGSPWYNASIGVVDEGWRQVEGPNSLTVSNLGQHNQQQAQEEALAAAALAAAAFTTPPAARTLAEAAPPPGPVKEEEIVPSPVEPNSQSQPKAKRKASVAPAPAAPAPTSAPEPVSIPPVSSSPSTEQSAALTKVWSTDEDKKRSAATLSLRDIQEAEVRKTAERKAAERERERAARAAYSPPEESVQPFIASWGLPTSQAGAGGRGMVMGAPASASSKETVTASTGTTTPSPATPSAPTPVWSANGKTAAGAIKKTMKEIQEEEERRKAKEAKEAAMASGRRGYADTTTKIVPTVPVGGAWTTVGSNGKTTAAAPSPAARPSAQTAAAAIAASGVAPAVVPAVRKPTAAAVAPSTRQTAVPAPKPAPAPPKVDDAPVAPSPEFMKWLSETLRALSNSVSYDDIVSMLLSFPLEVDTSTQELISDLIYANSVTLDGRRFAAEFVARRKTDAAGRKATGKGGPSIADVVRAQPKPAPGNEWGAFKVVNKKKKGGRA</sequence>
<comment type="caution">
    <text evidence="1">The sequence shown here is derived from an EMBL/GenBank/DDBJ whole genome shotgun (WGS) entry which is preliminary data.</text>
</comment>
<keyword evidence="2" id="KW-1185">Reference proteome</keyword>
<proteinExistence type="predicted"/>
<dbReference type="Proteomes" id="UP000814128">
    <property type="component" value="Unassembled WGS sequence"/>
</dbReference>
<dbReference type="EMBL" id="MU273767">
    <property type="protein sequence ID" value="KAI0028290.1"/>
    <property type="molecule type" value="Genomic_DNA"/>
</dbReference>
<accession>A0ACB8Q9E5</accession>